<sequence>MNANANTHETTPHPMPWAAWLALVLIWLLSLIPKLLGAHNMVWEIDIVPVVMRTTDWLAGGSFPAFGTLSSVAAYNWPMLVWLNAPAVILTNDPFWGMLLTGIIWNAISTFAVFRLSNDLFGLQVGLVAAALFTYHETAIAGTYTAWAQLLLPGFYALTLYALWRWHTTDRGAYLAMAGIVATAGFMTHFGAVLLYPAMFIIALVIGARWQWRWLLIGTLGVLVLIAPYLAFEAERDFADIRAFLSRDALVGQAALDAVAYLKPEGGPIAPPYDGPQPIEQPASDDAITAPSIATEQAPTPQPPTSPEVVTPAQPTPSRSIVERLVGFIVTIPEQFRYAFWLAFQGTPQGLGPFNDWGVIVRHVMSSLFIGGSLFAIVQVSLRLYRQGWRQFRQVITGTWAGHMLILLLFLLVIQAGFVVTRTPPWEQPTYYPGFVSVQMMMVAATLDACLRWLVPQQRLQRGLLMVAVTIMAAVGGLDRVGRVLNYDDSQHTPANAWLYRHIEAVADYIAQDWQGREPLTISYDIMPEMRNYWWIIPWNQVDPAYTMGLPYDYLLSLQGLTNANTNPIGWADDADYIVVWEPGLARHDLADYEVTRFGTVYVLKPR</sequence>
<dbReference type="PANTHER" id="PTHR33908">
    <property type="entry name" value="MANNOSYLTRANSFERASE YKCB-RELATED"/>
    <property type="match status" value="1"/>
</dbReference>
<feature type="transmembrane region" description="Helical" evidence="9">
    <location>
        <begin position="57"/>
        <end position="75"/>
    </location>
</feature>
<protein>
    <submittedName>
        <fullName evidence="11">Glycosyltransferase family 39 protein</fullName>
    </submittedName>
</protein>
<keyword evidence="2" id="KW-1003">Cell membrane</keyword>
<evidence type="ECO:0000313" key="11">
    <source>
        <dbReference type="EMBL" id="QPC82954.1"/>
    </source>
</evidence>
<organism evidence="11 12">
    <name type="scientific">Phototrophicus methaneseepsis</name>
    <dbReference type="NCBI Taxonomy" id="2710758"/>
    <lineage>
        <taxon>Bacteria</taxon>
        <taxon>Bacillati</taxon>
        <taxon>Chloroflexota</taxon>
        <taxon>Candidatus Thermofontia</taxon>
        <taxon>Phototrophicales</taxon>
        <taxon>Phototrophicaceae</taxon>
        <taxon>Phototrophicus</taxon>
    </lineage>
</organism>
<evidence type="ECO:0000256" key="1">
    <source>
        <dbReference type="ARBA" id="ARBA00004651"/>
    </source>
</evidence>
<evidence type="ECO:0000256" key="7">
    <source>
        <dbReference type="ARBA" id="ARBA00023136"/>
    </source>
</evidence>
<feature type="transmembrane region" description="Helical" evidence="9">
    <location>
        <begin position="176"/>
        <end position="206"/>
    </location>
</feature>
<keyword evidence="6 9" id="KW-1133">Transmembrane helix</keyword>
<dbReference type="RefSeq" id="WP_195171023.1">
    <property type="nucleotide sequence ID" value="NZ_CP062983.1"/>
</dbReference>
<evidence type="ECO:0000256" key="6">
    <source>
        <dbReference type="ARBA" id="ARBA00022989"/>
    </source>
</evidence>
<dbReference type="InterPro" id="IPR038731">
    <property type="entry name" value="RgtA/B/C-like"/>
</dbReference>
<dbReference type="Pfam" id="PF13231">
    <property type="entry name" value="PMT_2"/>
    <property type="match status" value="1"/>
</dbReference>
<dbReference type="PANTHER" id="PTHR33908:SF11">
    <property type="entry name" value="MEMBRANE PROTEIN"/>
    <property type="match status" value="1"/>
</dbReference>
<feature type="transmembrane region" description="Helical" evidence="9">
    <location>
        <begin position="325"/>
        <end position="344"/>
    </location>
</feature>
<evidence type="ECO:0000256" key="9">
    <source>
        <dbReference type="SAM" id="Phobius"/>
    </source>
</evidence>
<dbReference type="GO" id="GO:0005886">
    <property type="term" value="C:plasma membrane"/>
    <property type="evidence" value="ECO:0007669"/>
    <property type="project" value="UniProtKB-SubCell"/>
</dbReference>
<feature type="transmembrane region" description="Helical" evidence="9">
    <location>
        <begin position="121"/>
        <end position="140"/>
    </location>
</feature>
<name>A0A7S8E9X4_9CHLR</name>
<feature type="transmembrane region" description="Helical" evidence="9">
    <location>
        <begin position="397"/>
        <end position="419"/>
    </location>
</feature>
<keyword evidence="5 9" id="KW-0812">Transmembrane</keyword>
<comment type="subcellular location">
    <subcellularLocation>
        <location evidence="1">Cell membrane</location>
        <topology evidence="1">Multi-pass membrane protein</topology>
    </subcellularLocation>
</comment>
<proteinExistence type="predicted"/>
<gene>
    <name evidence="11" type="ORF">G4Y79_00850</name>
</gene>
<evidence type="ECO:0000259" key="10">
    <source>
        <dbReference type="Pfam" id="PF13231"/>
    </source>
</evidence>
<feature type="domain" description="Glycosyltransferase RgtA/B/C/D-like" evidence="10">
    <location>
        <begin position="78"/>
        <end position="231"/>
    </location>
</feature>
<dbReference type="AlphaFoldDB" id="A0A7S8E9X4"/>
<feature type="region of interest" description="Disordered" evidence="8">
    <location>
        <begin position="295"/>
        <end position="315"/>
    </location>
</feature>
<accession>A0A7S8E9X4</accession>
<feature type="transmembrane region" description="Helical" evidence="9">
    <location>
        <begin position="364"/>
        <end position="385"/>
    </location>
</feature>
<evidence type="ECO:0000256" key="3">
    <source>
        <dbReference type="ARBA" id="ARBA00022676"/>
    </source>
</evidence>
<keyword evidence="7 9" id="KW-0472">Membrane</keyword>
<feature type="transmembrane region" description="Helical" evidence="9">
    <location>
        <begin position="17"/>
        <end position="36"/>
    </location>
</feature>
<evidence type="ECO:0000256" key="5">
    <source>
        <dbReference type="ARBA" id="ARBA00022692"/>
    </source>
</evidence>
<keyword evidence="12" id="KW-1185">Reference proteome</keyword>
<dbReference type="InterPro" id="IPR050297">
    <property type="entry name" value="LipidA_mod_glycosyltrf_83"/>
</dbReference>
<dbReference type="GO" id="GO:0009103">
    <property type="term" value="P:lipopolysaccharide biosynthetic process"/>
    <property type="evidence" value="ECO:0007669"/>
    <property type="project" value="UniProtKB-ARBA"/>
</dbReference>
<feature type="transmembrane region" description="Helical" evidence="9">
    <location>
        <begin position="212"/>
        <end position="232"/>
    </location>
</feature>
<evidence type="ECO:0000256" key="8">
    <source>
        <dbReference type="SAM" id="MobiDB-lite"/>
    </source>
</evidence>
<dbReference type="KEGG" id="pmet:G4Y79_00850"/>
<feature type="transmembrane region" description="Helical" evidence="9">
    <location>
        <begin position="95"/>
        <end position="114"/>
    </location>
</feature>
<keyword evidence="4 11" id="KW-0808">Transferase</keyword>
<feature type="transmembrane region" description="Helical" evidence="9">
    <location>
        <begin position="431"/>
        <end position="451"/>
    </location>
</feature>
<dbReference type="GO" id="GO:0016763">
    <property type="term" value="F:pentosyltransferase activity"/>
    <property type="evidence" value="ECO:0007669"/>
    <property type="project" value="TreeGrafter"/>
</dbReference>
<dbReference type="EMBL" id="CP062983">
    <property type="protein sequence ID" value="QPC82954.1"/>
    <property type="molecule type" value="Genomic_DNA"/>
</dbReference>
<evidence type="ECO:0000256" key="4">
    <source>
        <dbReference type="ARBA" id="ARBA00022679"/>
    </source>
</evidence>
<evidence type="ECO:0000256" key="2">
    <source>
        <dbReference type="ARBA" id="ARBA00022475"/>
    </source>
</evidence>
<keyword evidence="3" id="KW-0328">Glycosyltransferase</keyword>
<reference evidence="11 12" key="1">
    <citation type="submission" date="2020-02" db="EMBL/GenBank/DDBJ databases">
        <authorList>
            <person name="Zheng R.K."/>
            <person name="Sun C.M."/>
        </authorList>
    </citation>
    <scope>NUCLEOTIDE SEQUENCE [LARGE SCALE GENOMIC DNA]</scope>
    <source>
        <strain evidence="12">rifampicinis</strain>
    </source>
</reference>
<feature type="transmembrane region" description="Helical" evidence="9">
    <location>
        <begin position="146"/>
        <end position="164"/>
    </location>
</feature>
<dbReference type="Proteomes" id="UP000594468">
    <property type="component" value="Chromosome"/>
</dbReference>
<evidence type="ECO:0000313" key="12">
    <source>
        <dbReference type="Proteomes" id="UP000594468"/>
    </source>
</evidence>